<evidence type="ECO:0000313" key="3">
    <source>
        <dbReference type="EnsemblPlants" id="AET1Gv20604800.5"/>
    </source>
</evidence>
<evidence type="ECO:0000259" key="2">
    <source>
        <dbReference type="Pfam" id="PF26192"/>
    </source>
</evidence>
<feature type="region of interest" description="Disordered" evidence="1">
    <location>
        <begin position="1"/>
        <end position="26"/>
    </location>
</feature>
<feature type="domain" description="MGRN1/RNF157-like N-terminal" evidence="2">
    <location>
        <begin position="41"/>
        <end position="73"/>
    </location>
</feature>
<reference evidence="4" key="2">
    <citation type="journal article" date="2017" name="Nat. Plants">
        <title>The Aegilops tauschii genome reveals multiple impacts of transposons.</title>
        <authorList>
            <person name="Zhao G."/>
            <person name="Zou C."/>
            <person name="Li K."/>
            <person name="Wang K."/>
            <person name="Li T."/>
            <person name="Gao L."/>
            <person name="Zhang X."/>
            <person name="Wang H."/>
            <person name="Yang Z."/>
            <person name="Liu X."/>
            <person name="Jiang W."/>
            <person name="Mao L."/>
            <person name="Kong X."/>
            <person name="Jiao Y."/>
            <person name="Jia J."/>
        </authorList>
    </citation>
    <scope>NUCLEOTIDE SEQUENCE [LARGE SCALE GENOMIC DNA]</scope>
    <source>
        <strain evidence="4">cv. AL8/78</strain>
    </source>
</reference>
<reference evidence="4" key="1">
    <citation type="journal article" date="2014" name="Science">
        <title>Ancient hybridizations among the ancestral genomes of bread wheat.</title>
        <authorList>
            <consortium name="International Wheat Genome Sequencing Consortium,"/>
            <person name="Marcussen T."/>
            <person name="Sandve S.R."/>
            <person name="Heier L."/>
            <person name="Spannagl M."/>
            <person name="Pfeifer M."/>
            <person name="Jakobsen K.S."/>
            <person name="Wulff B.B."/>
            <person name="Steuernagel B."/>
            <person name="Mayer K.F."/>
            <person name="Olsen O.A."/>
        </authorList>
    </citation>
    <scope>NUCLEOTIDE SEQUENCE [LARGE SCALE GENOMIC DNA]</scope>
    <source>
        <strain evidence="4">cv. AL8/78</strain>
    </source>
</reference>
<dbReference type="AlphaFoldDB" id="A0A452Z1U2"/>
<reference evidence="3" key="3">
    <citation type="journal article" date="2017" name="Nature">
        <title>Genome sequence of the progenitor of the wheat D genome Aegilops tauschii.</title>
        <authorList>
            <person name="Luo M.C."/>
            <person name="Gu Y.Q."/>
            <person name="Puiu D."/>
            <person name="Wang H."/>
            <person name="Twardziok S.O."/>
            <person name="Deal K.R."/>
            <person name="Huo N."/>
            <person name="Zhu T."/>
            <person name="Wang L."/>
            <person name="Wang Y."/>
            <person name="McGuire P.E."/>
            <person name="Liu S."/>
            <person name="Long H."/>
            <person name="Ramasamy R.K."/>
            <person name="Rodriguez J.C."/>
            <person name="Van S.L."/>
            <person name="Yuan L."/>
            <person name="Wang Z."/>
            <person name="Xia Z."/>
            <person name="Xiao L."/>
            <person name="Anderson O.D."/>
            <person name="Ouyang S."/>
            <person name="Liang Y."/>
            <person name="Zimin A.V."/>
            <person name="Pertea G."/>
            <person name="Qi P."/>
            <person name="Bennetzen J.L."/>
            <person name="Dai X."/>
            <person name="Dawson M.W."/>
            <person name="Muller H.G."/>
            <person name="Kugler K."/>
            <person name="Rivarola-Duarte L."/>
            <person name="Spannagl M."/>
            <person name="Mayer K.F.X."/>
            <person name="Lu F.H."/>
            <person name="Bevan M.W."/>
            <person name="Leroy P."/>
            <person name="Li P."/>
            <person name="You F.M."/>
            <person name="Sun Q."/>
            <person name="Liu Z."/>
            <person name="Lyons E."/>
            <person name="Wicker T."/>
            <person name="Salzberg S.L."/>
            <person name="Devos K.M."/>
            <person name="Dvorak J."/>
        </authorList>
    </citation>
    <scope>NUCLEOTIDE SEQUENCE [LARGE SCALE GENOMIC DNA]</scope>
    <source>
        <strain evidence="3">cv. AL8/78</strain>
    </source>
</reference>
<feature type="compositionally biased region" description="Pro residues" evidence="1">
    <location>
        <begin position="8"/>
        <end position="26"/>
    </location>
</feature>
<dbReference type="InterPro" id="IPR058981">
    <property type="entry name" value="MGRN1/RNF157-like_N"/>
</dbReference>
<sequence>HAYHGPWHPAPQPPPSQMPALTGPPPEFVGHQQALKVKNDINLRKDTIRLVPDAADPDRRLVSFTFDAVTDGRSELAVSNAEIRARFVLPGLNCVATAYLLTCTSRVLFT</sequence>
<protein>
    <recommendedName>
        <fullName evidence="2">MGRN1/RNF157-like N-terminal domain-containing protein</fullName>
    </recommendedName>
</protein>
<accession>A0A452Z1U2</accession>
<evidence type="ECO:0000256" key="1">
    <source>
        <dbReference type="SAM" id="MobiDB-lite"/>
    </source>
</evidence>
<dbReference type="EnsemblPlants" id="AET1Gv20604800.5">
    <property type="protein sequence ID" value="AET1Gv20604800.5"/>
    <property type="gene ID" value="AET1Gv20604800"/>
</dbReference>
<proteinExistence type="predicted"/>
<reference evidence="3" key="5">
    <citation type="journal article" date="2021" name="G3 (Bethesda)">
        <title>Aegilops tauschii genome assembly Aet v5.0 features greater sequence contiguity and improved annotation.</title>
        <authorList>
            <person name="Wang L."/>
            <person name="Zhu T."/>
            <person name="Rodriguez J.C."/>
            <person name="Deal K.R."/>
            <person name="Dubcovsky J."/>
            <person name="McGuire P.E."/>
            <person name="Lux T."/>
            <person name="Spannagl M."/>
            <person name="Mayer K.F.X."/>
            <person name="Baldrich P."/>
            <person name="Meyers B.C."/>
            <person name="Huo N."/>
            <person name="Gu Y.Q."/>
            <person name="Zhou H."/>
            <person name="Devos K.M."/>
            <person name="Bennetzen J.L."/>
            <person name="Unver T."/>
            <person name="Budak H."/>
            <person name="Gulick P.J."/>
            <person name="Galiba G."/>
            <person name="Kalapos B."/>
            <person name="Nelson D.R."/>
            <person name="Li P."/>
            <person name="You F.M."/>
            <person name="Luo M.C."/>
            <person name="Dvorak J."/>
        </authorList>
    </citation>
    <scope>NUCLEOTIDE SEQUENCE [LARGE SCALE GENOMIC DNA]</scope>
    <source>
        <strain evidence="3">cv. AL8/78</strain>
    </source>
</reference>
<dbReference type="Proteomes" id="UP000015105">
    <property type="component" value="Chromosome 1D"/>
</dbReference>
<organism evidence="3 4">
    <name type="scientific">Aegilops tauschii subsp. strangulata</name>
    <name type="common">Goatgrass</name>
    <dbReference type="NCBI Taxonomy" id="200361"/>
    <lineage>
        <taxon>Eukaryota</taxon>
        <taxon>Viridiplantae</taxon>
        <taxon>Streptophyta</taxon>
        <taxon>Embryophyta</taxon>
        <taxon>Tracheophyta</taxon>
        <taxon>Spermatophyta</taxon>
        <taxon>Magnoliopsida</taxon>
        <taxon>Liliopsida</taxon>
        <taxon>Poales</taxon>
        <taxon>Poaceae</taxon>
        <taxon>BOP clade</taxon>
        <taxon>Pooideae</taxon>
        <taxon>Triticodae</taxon>
        <taxon>Triticeae</taxon>
        <taxon>Triticinae</taxon>
        <taxon>Aegilops</taxon>
    </lineage>
</organism>
<name>A0A452Z1U2_AEGTS</name>
<reference evidence="3" key="4">
    <citation type="submission" date="2019-03" db="UniProtKB">
        <authorList>
            <consortium name="EnsemblPlants"/>
        </authorList>
    </citation>
    <scope>IDENTIFICATION</scope>
</reference>
<dbReference type="Pfam" id="PF26192">
    <property type="entry name" value="RNF157-like_N"/>
    <property type="match status" value="1"/>
</dbReference>
<keyword evidence="4" id="KW-1185">Reference proteome</keyword>
<evidence type="ECO:0000313" key="4">
    <source>
        <dbReference type="Proteomes" id="UP000015105"/>
    </source>
</evidence>
<dbReference type="Gramene" id="AET1Gv20604800.5">
    <property type="protein sequence ID" value="AET1Gv20604800.5"/>
    <property type="gene ID" value="AET1Gv20604800"/>
</dbReference>